<keyword evidence="1" id="KW-0472">Membrane</keyword>
<dbReference type="RefSeq" id="WP_345100298.1">
    <property type="nucleotide sequence ID" value="NZ_BAABGS010000074.1"/>
</dbReference>
<reference evidence="3" key="1">
    <citation type="journal article" date="2019" name="Int. J. Syst. Evol. Microbiol.">
        <title>The Global Catalogue of Microorganisms (GCM) 10K type strain sequencing project: providing services to taxonomists for standard genome sequencing and annotation.</title>
        <authorList>
            <consortium name="The Broad Institute Genomics Platform"/>
            <consortium name="The Broad Institute Genome Sequencing Center for Infectious Disease"/>
            <person name="Wu L."/>
            <person name="Ma J."/>
        </authorList>
    </citation>
    <scope>NUCLEOTIDE SEQUENCE [LARGE SCALE GENOMIC DNA]</scope>
    <source>
        <strain evidence="3">KCTC 23707</strain>
    </source>
</reference>
<name>A0ABW5DDL6_9HYPH</name>
<dbReference type="EMBL" id="JBHUIR010000017">
    <property type="protein sequence ID" value="MFD2258987.1"/>
    <property type="molecule type" value="Genomic_DNA"/>
</dbReference>
<keyword evidence="3" id="KW-1185">Reference proteome</keyword>
<feature type="transmembrane region" description="Helical" evidence="1">
    <location>
        <begin position="25"/>
        <end position="51"/>
    </location>
</feature>
<evidence type="ECO:0000313" key="3">
    <source>
        <dbReference type="Proteomes" id="UP001597373"/>
    </source>
</evidence>
<protein>
    <submittedName>
        <fullName evidence="2">Uncharacterized protein</fullName>
    </submittedName>
</protein>
<sequence>MQQGNLTSIVLARIGSKPAISKRRVVLYLVLLAGLVTAIETVGTSMLQLIAGPHSASTKLRRIVVGEQILHVPENMIRDRRQRQSGKVEQLELYVKWPEMSGFTHSESSAFNELRNILLITIRSRSETDMQDSLYSVHEHLTVAGEPLPSGLELRPFIPESGLEGELLAVGRLPVGRYLARCLIGEREHVQINRCERHTSLGDSLTLVYRFPEHLLPEWRILERKVLERASALLQER</sequence>
<evidence type="ECO:0000256" key="1">
    <source>
        <dbReference type="SAM" id="Phobius"/>
    </source>
</evidence>
<accession>A0ABW5DDL6</accession>
<gene>
    <name evidence="2" type="ORF">ACFSMZ_04325</name>
</gene>
<evidence type="ECO:0000313" key="2">
    <source>
        <dbReference type="EMBL" id="MFD2258987.1"/>
    </source>
</evidence>
<organism evidence="2 3">
    <name type="scientific">Chelativorans composti</name>
    <dbReference type="NCBI Taxonomy" id="768533"/>
    <lineage>
        <taxon>Bacteria</taxon>
        <taxon>Pseudomonadati</taxon>
        <taxon>Pseudomonadota</taxon>
        <taxon>Alphaproteobacteria</taxon>
        <taxon>Hyphomicrobiales</taxon>
        <taxon>Phyllobacteriaceae</taxon>
        <taxon>Chelativorans</taxon>
    </lineage>
</organism>
<keyword evidence="1" id="KW-0812">Transmembrane</keyword>
<dbReference type="Proteomes" id="UP001597373">
    <property type="component" value="Unassembled WGS sequence"/>
</dbReference>
<comment type="caution">
    <text evidence="2">The sequence shown here is derived from an EMBL/GenBank/DDBJ whole genome shotgun (WGS) entry which is preliminary data.</text>
</comment>
<keyword evidence="1" id="KW-1133">Transmembrane helix</keyword>
<proteinExistence type="predicted"/>